<dbReference type="Proteomes" id="UP000775500">
    <property type="component" value="Unassembled WGS sequence"/>
</dbReference>
<evidence type="ECO:0000313" key="1">
    <source>
        <dbReference type="EMBL" id="MBM6831681.1"/>
    </source>
</evidence>
<reference evidence="1 2" key="1">
    <citation type="journal article" date="2021" name="Sci. Rep.">
        <title>The distribution of antibiotic resistance genes in chicken gut microbiota commensals.</title>
        <authorList>
            <person name="Juricova H."/>
            <person name="Matiasovicova J."/>
            <person name="Kubasova T."/>
            <person name="Cejkova D."/>
            <person name="Rychlik I."/>
        </authorList>
    </citation>
    <scope>NUCLEOTIDE SEQUENCE [LARGE SCALE GENOMIC DNA]</scope>
    <source>
        <strain evidence="1 2">An423</strain>
    </source>
</reference>
<protein>
    <submittedName>
        <fullName evidence="1">Uncharacterized protein</fullName>
    </submittedName>
</protein>
<comment type="caution">
    <text evidence="1">The sequence shown here is derived from an EMBL/GenBank/DDBJ whole genome shotgun (WGS) entry which is preliminary data.</text>
</comment>
<dbReference type="RefSeq" id="WP_204685887.1">
    <property type="nucleotide sequence ID" value="NZ_JACJLU010000006.1"/>
</dbReference>
<proteinExistence type="predicted"/>
<accession>A0ABS2FQT5</accession>
<keyword evidence="2" id="KW-1185">Reference proteome</keyword>
<evidence type="ECO:0000313" key="2">
    <source>
        <dbReference type="Proteomes" id="UP000775500"/>
    </source>
</evidence>
<sequence length="185" mass="22004">MTKILTHNNRDVRVTFNSSLIDILKGLNEMGICPYELPIGSLSIRVFRYIDQGQKKYLAYSRDTSYAVDEIPEDGWQGMIDDISMQLCAFHEPPEKEKNRFEILYERYQKEAKNIIYRMFPGDEAIEQMVEDGLESFPEYIQKCYWCYIARWLEYAGYDRETINYVQMPSYDLELFYEVLSKANK</sequence>
<organism evidence="1 2">
    <name type="scientific">Faecalicoccus acidiformans</name>
    <dbReference type="NCBI Taxonomy" id="915173"/>
    <lineage>
        <taxon>Bacteria</taxon>
        <taxon>Bacillati</taxon>
        <taxon>Bacillota</taxon>
        <taxon>Erysipelotrichia</taxon>
        <taxon>Erysipelotrichales</taxon>
        <taxon>Erysipelotrichaceae</taxon>
        <taxon>Faecalicoccus</taxon>
    </lineage>
</organism>
<dbReference type="EMBL" id="JACJLU010000006">
    <property type="protein sequence ID" value="MBM6831681.1"/>
    <property type="molecule type" value="Genomic_DNA"/>
</dbReference>
<name>A0ABS2FQT5_9FIRM</name>
<gene>
    <name evidence="1" type="ORF">H5982_06105</name>
</gene>